<keyword evidence="9" id="KW-1185">Reference proteome</keyword>
<name>A0A1G6TNQ3_9ACTN</name>
<reference evidence="9" key="1">
    <citation type="submission" date="2016-10" db="EMBL/GenBank/DDBJ databases">
        <authorList>
            <person name="Varghese N."/>
            <person name="Submissions S."/>
        </authorList>
    </citation>
    <scope>NUCLEOTIDE SEQUENCE [LARGE SCALE GENOMIC DNA]</scope>
    <source>
        <strain evidence="9">DSM 45421</strain>
    </source>
</reference>
<dbReference type="Gene3D" id="3.40.50.720">
    <property type="entry name" value="NAD(P)-binding Rossmann-like Domain"/>
    <property type="match status" value="1"/>
</dbReference>
<evidence type="ECO:0000256" key="5">
    <source>
        <dbReference type="ARBA" id="ARBA00023002"/>
    </source>
</evidence>
<dbReference type="PANTHER" id="PTHR43350">
    <property type="entry name" value="NAD-DEPENDENT ALCOHOL DEHYDROGENASE"/>
    <property type="match status" value="1"/>
</dbReference>
<evidence type="ECO:0000256" key="4">
    <source>
        <dbReference type="ARBA" id="ARBA00022833"/>
    </source>
</evidence>
<keyword evidence="3" id="KW-0479">Metal-binding</keyword>
<dbReference type="InterPro" id="IPR013149">
    <property type="entry name" value="ADH-like_C"/>
</dbReference>
<dbReference type="InterPro" id="IPR011032">
    <property type="entry name" value="GroES-like_sf"/>
</dbReference>
<evidence type="ECO:0000256" key="3">
    <source>
        <dbReference type="ARBA" id="ARBA00022723"/>
    </source>
</evidence>
<gene>
    <name evidence="8" type="ORF">SAMN05660690_3955</name>
</gene>
<keyword evidence="4" id="KW-0862">Zinc</keyword>
<evidence type="ECO:0000313" key="9">
    <source>
        <dbReference type="Proteomes" id="UP000199416"/>
    </source>
</evidence>
<sequence length="324" mass="33743">MWAQTLSGPFRFEQVEVAAPDPAALAPGHVLLATRAGAICGSDLPNFRGGLWPHPAAEDGWGATRAPGFPMHEIVGEVVASRHPGHSPGDLVVGWASMFDGIAELVVTDGEGLARYDTALPATTAVMLQPLACVLYAVEQLGDVSGQTVAVIGQGPIGLLFSHVLGSRGAARVTGVDPVDRSDVAAVFGVGETVTARAERWAGGLSDGDRPAVVVEAVGHQVSTLQPALDAVAPGGQVFYFGVPDDPVYPFDMMTFLRKNLTLRSGVTLERRRVLAEAGAYLAAHPGLREAYVSHVHPVADVQAAFTAAIAPRPGQLKIAVDMA</sequence>
<dbReference type="InterPro" id="IPR013154">
    <property type="entry name" value="ADH-like_N"/>
</dbReference>
<proteinExistence type="inferred from homology"/>
<dbReference type="EMBL" id="FMZF01000006">
    <property type="protein sequence ID" value="SDD30669.1"/>
    <property type="molecule type" value="Genomic_DNA"/>
</dbReference>
<dbReference type="Proteomes" id="UP000199416">
    <property type="component" value="Unassembled WGS sequence"/>
</dbReference>
<organism evidence="8 9">
    <name type="scientific">Geodermatophilus telluris</name>
    <dbReference type="NCBI Taxonomy" id="1190417"/>
    <lineage>
        <taxon>Bacteria</taxon>
        <taxon>Bacillati</taxon>
        <taxon>Actinomycetota</taxon>
        <taxon>Actinomycetes</taxon>
        <taxon>Geodermatophilales</taxon>
        <taxon>Geodermatophilaceae</taxon>
        <taxon>Geodermatophilus</taxon>
    </lineage>
</organism>
<dbReference type="GO" id="GO:0046872">
    <property type="term" value="F:metal ion binding"/>
    <property type="evidence" value="ECO:0007669"/>
    <property type="project" value="UniProtKB-KW"/>
</dbReference>
<dbReference type="STRING" id="1190417.SAMN05660690_3955"/>
<comment type="cofactor">
    <cofactor evidence="1">
        <name>Zn(2+)</name>
        <dbReference type="ChEBI" id="CHEBI:29105"/>
    </cofactor>
</comment>
<dbReference type="OrthoDB" id="9797931at2"/>
<protein>
    <submittedName>
        <fullName evidence="8">Threonine dehydrogenase</fullName>
    </submittedName>
</protein>
<keyword evidence="5" id="KW-0560">Oxidoreductase</keyword>
<evidence type="ECO:0000259" key="7">
    <source>
        <dbReference type="Pfam" id="PF08240"/>
    </source>
</evidence>
<dbReference type="Pfam" id="PF00107">
    <property type="entry name" value="ADH_zinc_N"/>
    <property type="match status" value="1"/>
</dbReference>
<feature type="domain" description="Alcohol dehydrogenase-like C-terminal" evidence="6">
    <location>
        <begin position="156"/>
        <end position="265"/>
    </location>
</feature>
<feature type="domain" description="Alcohol dehydrogenase-like N-terminal" evidence="7">
    <location>
        <begin position="27"/>
        <end position="93"/>
    </location>
</feature>
<dbReference type="Pfam" id="PF08240">
    <property type="entry name" value="ADH_N"/>
    <property type="match status" value="1"/>
</dbReference>
<dbReference type="GO" id="GO:0016491">
    <property type="term" value="F:oxidoreductase activity"/>
    <property type="evidence" value="ECO:0007669"/>
    <property type="project" value="UniProtKB-KW"/>
</dbReference>
<dbReference type="RefSeq" id="WP_091367832.1">
    <property type="nucleotide sequence ID" value="NZ_FMZF01000006.1"/>
</dbReference>
<dbReference type="InterPro" id="IPR036291">
    <property type="entry name" value="NAD(P)-bd_dom_sf"/>
</dbReference>
<dbReference type="Gene3D" id="3.90.180.10">
    <property type="entry name" value="Medium-chain alcohol dehydrogenases, catalytic domain"/>
    <property type="match status" value="2"/>
</dbReference>
<evidence type="ECO:0000259" key="6">
    <source>
        <dbReference type="Pfam" id="PF00107"/>
    </source>
</evidence>
<evidence type="ECO:0000256" key="1">
    <source>
        <dbReference type="ARBA" id="ARBA00001947"/>
    </source>
</evidence>
<evidence type="ECO:0000313" key="8">
    <source>
        <dbReference type="EMBL" id="SDD30669.1"/>
    </source>
</evidence>
<dbReference type="SUPFAM" id="SSF50129">
    <property type="entry name" value="GroES-like"/>
    <property type="match status" value="1"/>
</dbReference>
<dbReference type="PANTHER" id="PTHR43350:SF19">
    <property type="entry name" value="D-GULOSIDE 3-DEHYDROGENASE"/>
    <property type="match status" value="1"/>
</dbReference>
<comment type="similarity">
    <text evidence="2">Belongs to the zinc-containing alcohol dehydrogenase family.</text>
</comment>
<evidence type="ECO:0000256" key="2">
    <source>
        <dbReference type="ARBA" id="ARBA00008072"/>
    </source>
</evidence>
<dbReference type="AlphaFoldDB" id="A0A1G6TNQ3"/>
<accession>A0A1G6TNQ3</accession>
<dbReference type="SUPFAM" id="SSF51735">
    <property type="entry name" value="NAD(P)-binding Rossmann-fold domains"/>
    <property type="match status" value="1"/>
</dbReference>